<proteinExistence type="predicted"/>
<feature type="domain" description="Asparaginase/glutaminase C-terminal" evidence="7">
    <location>
        <begin position="288"/>
        <end position="391"/>
    </location>
</feature>
<evidence type="ECO:0000256" key="5">
    <source>
        <dbReference type="SAM" id="MobiDB-lite"/>
    </source>
</evidence>
<evidence type="ECO:0000313" key="9">
    <source>
        <dbReference type="WBParaSite" id="nRc.2.0.1.t28469-RA"/>
    </source>
</evidence>
<dbReference type="OMA" id="CDVGVIP"/>
<reference evidence="9" key="1">
    <citation type="submission" date="2022-11" db="UniProtKB">
        <authorList>
            <consortium name="WormBaseParasite"/>
        </authorList>
    </citation>
    <scope>IDENTIFICATION</scope>
</reference>
<sequence>MEEDSSSFQSSSDDVFAKGPTEKRHIDEAYRHRKVKFESDGEVRSISRDVLRRASISADAIIAKASADGTLKPREKESRVMVLYSGGTIGMGVIDSEFKSIPNYLPKTLRSVPHLHDKEYAQLYFSELSLKPYVLPPVKDEQRRILYWLFEYDPLLDSSNTTVDDWIKIAKDIYRSYDEYDGFVILHGTDTLCYTASALSFLFDNLGKPIILTGAQIPITEVAIYFNNNLFRGNRTIKLDINSFDTFKSPNYAPLAQMGIHINVDWNRIYRSSIPEKVTIRTSLSNDIGLLRIFPSMSLHCVKAFFNGNVKGIVLQTFGAGNLPSHRVDILQELQDAIQRGVIIVNVSQCCIGVVESRYRTGKILTEIGVVNGCDMTPEAALTKLSYVISFENLSLEEKKLMLSKNLRGELGCSSDDDSSSLSRCEVLKRFSKTLHLSTTEEIIQLRDTIFPPLICHAASQGDVISLKQLRDQGAVLHHRNFEKRTALHIASAHGRIEVVQYLLSEGVSVHARDDNDATPLTEAVESCHLEIIKLLRKAGAHLKMNPVVLGTELCKYAATNGLQEVCQFLLQNGALPSMQDSFRCTPISNARKNDHHNIIALIEFCTTKESN</sequence>
<feature type="compositionally biased region" description="Low complexity" evidence="5">
    <location>
        <begin position="1"/>
        <end position="14"/>
    </location>
</feature>
<dbReference type="InterPro" id="IPR037152">
    <property type="entry name" value="L-asparaginase_N_sf"/>
</dbReference>
<dbReference type="PROSITE" id="PS50088">
    <property type="entry name" value="ANK_REPEAT"/>
    <property type="match status" value="1"/>
</dbReference>
<protein>
    <recommendedName>
        <fullName evidence="1">asparaginase</fullName>
        <ecNumber evidence="1">3.5.1.1</ecNumber>
    </recommendedName>
</protein>
<dbReference type="Gene3D" id="3.40.50.40">
    <property type="match status" value="1"/>
</dbReference>
<dbReference type="PANTHER" id="PTHR11707">
    <property type="entry name" value="L-ASPARAGINASE"/>
    <property type="match status" value="1"/>
</dbReference>
<name>A0A915JQD6_ROMCU</name>
<dbReference type="GO" id="GO:0004067">
    <property type="term" value="F:asparaginase activity"/>
    <property type="evidence" value="ECO:0007669"/>
    <property type="project" value="UniProtKB-UniRule"/>
</dbReference>
<organism evidence="8 9">
    <name type="scientific">Romanomermis culicivorax</name>
    <name type="common">Nematode worm</name>
    <dbReference type="NCBI Taxonomy" id="13658"/>
    <lineage>
        <taxon>Eukaryota</taxon>
        <taxon>Metazoa</taxon>
        <taxon>Ecdysozoa</taxon>
        <taxon>Nematoda</taxon>
        <taxon>Enoplea</taxon>
        <taxon>Dorylaimia</taxon>
        <taxon>Mermithida</taxon>
        <taxon>Mermithoidea</taxon>
        <taxon>Mermithidae</taxon>
        <taxon>Romanomermis</taxon>
    </lineage>
</organism>
<feature type="repeat" description="ANK" evidence="3">
    <location>
        <begin position="483"/>
        <end position="515"/>
    </location>
</feature>
<dbReference type="InterPro" id="IPR027473">
    <property type="entry name" value="L-asparaginase_C"/>
</dbReference>
<dbReference type="PIRSF" id="PIRSF001220">
    <property type="entry name" value="L-ASNase_gatD"/>
    <property type="match status" value="1"/>
</dbReference>
<dbReference type="Pfam" id="PF12796">
    <property type="entry name" value="Ank_2"/>
    <property type="match status" value="1"/>
</dbReference>
<dbReference type="InterPro" id="IPR041725">
    <property type="entry name" value="L-asparaginase_I"/>
</dbReference>
<dbReference type="SUPFAM" id="SSF53774">
    <property type="entry name" value="Glutaminase/Asparaginase"/>
    <property type="match status" value="1"/>
</dbReference>
<evidence type="ECO:0000259" key="6">
    <source>
        <dbReference type="Pfam" id="PF00710"/>
    </source>
</evidence>
<dbReference type="PROSITE" id="PS50297">
    <property type="entry name" value="ANK_REP_REGION"/>
    <property type="match status" value="1"/>
</dbReference>
<feature type="domain" description="L-asparaginase N-terminal" evidence="6">
    <location>
        <begin position="79"/>
        <end position="222"/>
    </location>
</feature>
<dbReference type="EC" id="3.5.1.1" evidence="1"/>
<dbReference type="Proteomes" id="UP000887565">
    <property type="component" value="Unplaced"/>
</dbReference>
<dbReference type="InterPro" id="IPR006034">
    <property type="entry name" value="Asparaginase/glutaminase-like"/>
</dbReference>
<evidence type="ECO:0000313" key="8">
    <source>
        <dbReference type="Proteomes" id="UP000887565"/>
    </source>
</evidence>
<dbReference type="AlphaFoldDB" id="A0A915JQD6"/>
<dbReference type="InterPro" id="IPR036770">
    <property type="entry name" value="Ankyrin_rpt-contain_sf"/>
</dbReference>
<dbReference type="WBParaSite" id="nRc.2.0.1.t28469-RA">
    <property type="protein sequence ID" value="nRc.2.0.1.t28469-RA"/>
    <property type="gene ID" value="nRc.2.0.1.g28469"/>
</dbReference>
<keyword evidence="8" id="KW-1185">Reference proteome</keyword>
<dbReference type="PANTHER" id="PTHR11707:SF28">
    <property type="entry name" value="60 KDA LYSOPHOSPHOLIPASE"/>
    <property type="match status" value="1"/>
</dbReference>
<dbReference type="CDD" id="cd08963">
    <property type="entry name" value="L-asparaginase_I"/>
    <property type="match status" value="1"/>
</dbReference>
<keyword evidence="2" id="KW-0378">Hydrolase</keyword>
<dbReference type="GO" id="GO:0009066">
    <property type="term" value="P:aspartate family amino acid metabolic process"/>
    <property type="evidence" value="ECO:0007669"/>
    <property type="project" value="UniProtKB-ARBA"/>
</dbReference>
<dbReference type="InterPro" id="IPR027475">
    <property type="entry name" value="Asparaginase/glutaminase_AS2"/>
</dbReference>
<dbReference type="FunFam" id="3.40.50.40:FF:000001">
    <property type="entry name" value="L-asparaginase 1"/>
    <property type="match status" value="1"/>
</dbReference>
<feature type="active site" evidence="4">
    <location>
        <position position="189"/>
    </location>
</feature>
<evidence type="ECO:0000256" key="3">
    <source>
        <dbReference type="PROSITE-ProRule" id="PRU00023"/>
    </source>
</evidence>
<keyword evidence="3" id="KW-0040">ANK repeat</keyword>
<dbReference type="InterPro" id="IPR036152">
    <property type="entry name" value="Asp/glu_Ase-like_sf"/>
</dbReference>
<dbReference type="SUPFAM" id="SSF48403">
    <property type="entry name" value="Ankyrin repeat"/>
    <property type="match status" value="1"/>
</dbReference>
<dbReference type="PIRSF" id="PIRSF500176">
    <property type="entry name" value="L_ASNase"/>
    <property type="match status" value="1"/>
</dbReference>
<feature type="region of interest" description="Disordered" evidence="5">
    <location>
        <begin position="1"/>
        <end position="29"/>
    </location>
</feature>
<accession>A0A915JQD6</accession>
<dbReference type="PRINTS" id="PR00139">
    <property type="entry name" value="ASNGLNASE"/>
</dbReference>
<dbReference type="InterPro" id="IPR027474">
    <property type="entry name" value="L-asparaginase_N"/>
</dbReference>
<dbReference type="Pfam" id="PF00710">
    <property type="entry name" value="Asparaginase"/>
    <property type="match status" value="1"/>
</dbReference>
<dbReference type="SMART" id="SM00248">
    <property type="entry name" value="ANK"/>
    <property type="match status" value="3"/>
</dbReference>
<evidence type="ECO:0000256" key="1">
    <source>
        <dbReference type="ARBA" id="ARBA00012920"/>
    </source>
</evidence>
<evidence type="ECO:0000256" key="4">
    <source>
        <dbReference type="PROSITE-ProRule" id="PRU10100"/>
    </source>
</evidence>
<dbReference type="PROSITE" id="PS51732">
    <property type="entry name" value="ASN_GLN_ASE_3"/>
    <property type="match status" value="1"/>
</dbReference>
<dbReference type="SMART" id="SM00870">
    <property type="entry name" value="Asparaginase"/>
    <property type="match status" value="1"/>
</dbReference>
<dbReference type="Gene3D" id="3.40.50.1170">
    <property type="entry name" value="L-asparaginase, N-terminal domain"/>
    <property type="match status" value="1"/>
</dbReference>
<dbReference type="PROSITE" id="PS00917">
    <property type="entry name" value="ASN_GLN_ASE_2"/>
    <property type="match status" value="1"/>
</dbReference>
<dbReference type="Gene3D" id="1.25.40.20">
    <property type="entry name" value="Ankyrin repeat-containing domain"/>
    <property type="match status" value="2"/>
</dbReference>
<dbReference type="Pfam" id="PF17763">
    <property type="entry name" value="Asparaginase_C"/>
    <property type="match status" value="1"/>
</dbReference>
<feature type="compositionally biased region" description="Basic and acidic residues" evidence="5">
    <location>
        <begin position="20"/>
        <end position="29"/>
    </location>
</feature>
<evidence type="ECO:0000259" key="7">
    <source>
        <dbReference type="Pfam" id="PF17763"/>
    </source>
</evidence>
<evidence type="ECO:0000256" key="2">
    <source>
        <dbReference type="ARBA" id="ARBA00022801"/>
    </source>
</evidence>
<dbReference type="InterPro" id="IPR040919">
    <property type="entry name" value="Asparaginase_C"/>
</dbReference>
<dbReference type="InterPro" id="IPR002110">
    <property type="entry name" value="Ankyrin_rpt"/>
</dbReference>